<evidence type="ECO:0000313" key="2">
    <source>
        <dbReference type="Proteomes" id="UP001218188"/>
    </source>
</evidence>
<name>A0AAD6ST75_9AGAR</name>
<protein>
    <submittedName>
        <fullName evidence="1">Uncharacterized protein</fullName>
    </submittedName>
</protein>
<dbReference type="Proteomes" id="UP001218188">
    <property type="component" value="Unassembled WGS sequence"/>
</dbReference>
<accession>A0AAD6ST75</accession>
<evidence type="ECO:0000313" key="1">
    <source>
        <dbReference type="EMBL" id="KAJ7033616.1"/>
    </source>
</evidence>
<dbReference type="AlphaFoldDB" id="A0AAD6ST75"/>
<reference evidence="1" key="1">
    <citation type="submission" date="2023-03" db="EMBL/GenBank/DDBJ databases">
        <title>Massive genome expansion in bonnet fungi (Mycena s.s.) driven by repeated elements and novel gene families across ecological guilds.</title>
        <authorList>
            <consortium name="Lawrence Berkeley National Laboratory"/>
            <person name="Harder C.B."/>
            <person name="Miyauchi S."/>
            <person name="Viragh M."/>
            <person name="Kuo A."/>
            <person name="Thoen E."/>
            <person name="Andreopoulos B."/>
            <person name="Lu D."/>
            <person name="Skrede I."/>
            <person name="Drula E."/>
            <person name="Henrissat B."/>
            <person name="Morin E."/>
            <person name="Kohler A."/>
            <person name="Barry K."/>
            <person name="LaButti K."/>
            <person name="Morin E."/>
            <person name="Salamov A."/>
            <person name="Lipzen A."/>
            <person name="Mereny Z."/>
            <person name="Hegedus B."/>
            <person name="Baldrian P."/>
            <person name="Stursova M."/>
            <person name="Weitz H."/>
            <person name="Taylor A."/>
            <person name="Grigoriev I.V."/>
            <person name="Nagy L.G."/>
            <person name="Martin F."/>
            <person name="Kauserud H."/>
        </authorList>
    </citation>
    <scope>NUCLEOTIDE SEQUENCE</scope>
    <source>
        <strain evidence="1">CBHHK200</strain>
    </source>
</reference>
<sequence>MTQRPASSASNVPTPCSPRRWLVLGLISPRPFHPPLVDLNPAQPGPSQGNAGWTTTRILMCQNGVGPGNRPKGGPWDLSLFASFVDCRPLFPQSIFPPTIDDHCCVRIAGGGYVGDGTNPRFIQRPGCSRALKQTAKLPIQRPPFPALAREPAIARAHRSGACLPRHAHYIWSILVATFSVNPTKEAPTRRIRRYSASEATQGREIDVDHTPPVFSTIPTFGRFVLTSLLPFHPAPLDHAPSFR</sequence>
<comment type="caution">
    <text evidence="1">The sequence shown here is derived from an EMBL/GenBank/DDBJ whole genome shotgun (WGS) entry which is preliminary data.</text>
</comment>
<keyword evidence="2" id="KW-1185">Reference proteome</keyword>
<proteinExistence type="predicted"/>
<gene>
    <name evidence="1" type="ORF">C8F04DRAFT_1260870</name>
</gene>
<dbReference type="EMBL" id="JARJCM010000064">
    <property type="protein sequence ID" value="KAJ7033616.1"/>
    <property type="molecule type" value="Genomic_DNA"/>
</dbReference>
<organism evidence="1 2">
    <name type="scientific">Mycena alexandri</name>
    <dbReference type="NCBI Taxonomy" id="1745969"/>
    <lineage>
        <taxon>Eukaryota</taxon>
        <taxon>Fungi</taxon>
        <taxon>Dikarya</taxon>
        <taxon>Basidiomycota</taxon>
        <taxon>Agaricomycotina</taxon>
        <taxon>Agaricomycetes</taxon>
        <taxon>Agaricomycetidae</taxon>
        <taxon>Agaricales</taxon>
        <taxon>Marasmiineae</taxon>
        <taxon>Mycenaceae</taxon>
        <taxon>Mycena</taxon>
    </lineage>
</organism>